<evidence type="ECO:0000256" key="1">
    <source>
        <dbReference type="SAM" id="MobiDB-lite"/>
    </source>
</evidence>
<reference evidence="2" key="1">
    <citation type="submission" date="2023-03" db="EMBL/GenBank/DDBJ databases">
        <title>Massive genome expansion in bonnet fungi (Mycena s.s.) driven by repeated elements and novel gene families across ecological guilds.</title>
        <authorList>
            <consortium name="Lawrence Berkeley National Laboratory"/>
            <person name="Harder C.B."/>
            <person name="Miyauchi S."/>
            <person name="Viragh M."/>
            <person name="Kuo A."/>
            <person name="Thoen E."/>
            <person name="Andreopoulos B."/>
            <person name="Lu D."/>
            <person name="Skrede I."/>
            <person name="Drula E."/>
            <person name="Henrissat B."/>
            <person name="Morin E."/>
            <person name="Kohler A."/>
            <person name="Barry K."/>
            <person name="LaButti K."/>
            <person name="Morin E."/>
            <person name="Salamov A."/>
            <person name="Lipzen A."/>
            <person name="Mereny Z."/>
            <person name="Hegedus B."/>
            <person name="Baldrian P."/>
            <person name="Stursova M."/>
            <person name="Weitz H."/>
            <person name="Taylor A."/>
            <person name="Grigoriev I.V."/>
            <person name="Nagy L.G."/>
            <person name="Martin F."/>
            <person name="Kauserud H."/>
        </authorList>
    </citation>
    <scope>NUCLEOTIDE SEQUENCE</scope>
    <source>
        <strain evidence="2">CBHHK173m</strain>
    </source>
</reference>
<keyword evidence="3" id="KW-1185">Reference proteome</keyword>
<accession>A0AAD6TTN5</accession>
<proteinExistence type="predicted"/>
<dbReference type="EMBL" id="JARJCN010000083">
    <property type="protein sequence ID" value="KAJ7076251.1"/>
    <property type="molecule type" value="Genomic_DNA"/>
</dbReference>
<evidence type="ECO:0000313" key="2">
    <source>
        <dbReference type="EMBL" id="KAJ7076251.1"/>
    </source>
</evidence>
<comment type="caution">
    <text evidence="2">The sequence shown here is derived from an EMBL/GenBank/DDBJ whole genome shotgun (WGS) entry which is preliminary data.</text>
</comment>
<evidence type="ECO:0000313" key="3">
    <source>
        <dbReference type="Proteomes" id="UP001222325"/>
    </source>
</evidence>
<feature type="region of interest" description="Disordered" evidence="1">
    <location>
        <begin position="97"/>
        <end position="166"/>
    </location>
</feature>
<feature type="compositionally biased region" description="Polar residues" evidence="1">
    <location>
        <begin position="97"/>
        <end position="109"/>
    </location>
</feature>
<feature type="compositionally biased region" description="Basic residues" evidence="1">
    <location>
        <begin position="139"/>
        <end position="148"/>
    </location>
</feature>
<name>A0AAD6TTN5_9AGAR</name>
<organism evidence="2 3">
    <name type="scientific">Mycena belliarum</name>
    <dbReference type="NCBI Taxonomy" id="1033014"/>
    <lineage>
        <taxon>Eukaryota</taxon>
        <taxon>Fungi</taxon>
        <taxon>Dikarya</taxon>
        <taxon>Basidiomycota</taxon>
        <taxon>Agaricomycotina</taxon>
        <taxon>Agaricomycetes</taxon>
        <taxon>Agaricomycetidae</taxon>
        <taxon>Agaricales</taxon>
        <taxon>Marasmiineae</taxon>
        <taxon>Mycenaceae</taxon>
        <taxon>Mycena</taxon>
    </lineage>
</organism>
<dbReference type="AlphaFoldDB" id="A0AAD6TTN5"/>
<gene>
    <name evidence="2" type="ORF">B0H15DRAFT_805700</name>
</gene>
<protein>
    <submittedName>
        <fullName evidence="2">Uncharacterized protein</fullName>
    </submittedName>
</protein>
<dbReference type="Proteomes" id="UP001222325">
    <property type="component" value="Unassembled WGS sequence"/>
</dbReference>
<sequence>MYLPGHTDHECAQEIAKIEREWVLSDRSMVHSYEQFLALLRIKERKLAAYLRCAQFSPFIFQQWLEHHARWDRLPPNPTGWGPSIGFGPPTRATQIANSWGGNSGTLSGTWGDEGWGTSIPAGHRDPAWDGTRVPKTPQKSKRRRRRQREAQEQIGAARERTVAEL</sequence>